<protein>
    <recommendedName>
        <fullName evidence="2 8">Shikimate dehydrogenase (NADP(+))</fullName>
        <shortName evidence="8">SDH</shortName>
        <ecNumber evidence="2 8">1.1.1.25</ecNumber>
    </recommendedName>
</protein>
<feature type="binding site" evidence="8">
    <location>
        <position position="78"/>
    </location>
    <ligand>
        <name>NADP(+)</name>
        <dbReference type="ChEBI" id="CHEBI:58349"/>
    </ligand>
</feature>
<keyword evidence="6 8" id="KW-0057">Aromatic amino acid biosynthesis</keyword>
<proteinExistence type="inferred from homology"/>
<dbReference type="InterPro" id="IPR011342">
    <property type="entry name" value="Shikimate_DH"/>
</dbReference>
<dbReference type="GO" id="GO:0008652">
    <property type="term" value="P:amino acid biosynthetic process"/>
    <property type="evidence" value="ECO:0007669"/>
    <property type="project" value="UniProtKB-KW"/>
</dbReference>
<keyword evidence="4 8" id="KW-0521">NADP</keyword>
<dbReference type="GO" id="GO:0019632">
    <property type="term" value="P:shikimate metabolic process"/>
    <property type="evidence" value="ECO:0007669"/>
    <property type="project" value="InterPro"/>
</dbReference>
<accession>A0A098EMI9</accession>
<evidence type="ECO:0000256" key="3">
    <source>
        <dbReference type="ARBA" id="ARBA00022605"/>
    </source>
</evidence>
<evidence type="ECO:0000256" key="7">
    <source>
        <dbReference type="ARBA" id="ARBA00049442"/>
    </source>
</evidence>
<feature type="domain" description="Shikimate dehydrogenase substrate binding N-terminal" evidence="10">
    <location>
        <begin position="7"/>
        <end position="89"/>
    </location>
</feature>
<evidence type="ECO:0000256" key="6">
    <source>
        <dbReference type="ARBA" id="ARBA00023141"/>
    </source>
</evidence>
<dbReference type="Pfam" id="PF18317">
    <property type="entry name" value="SDH_C"/>
    <property type="match status" value="1"/>
</dbReference>
<feature type="binding site" evidence="8">
    <location>
        <position position="212"/>
    </location>
    <ligand>
        <name>NADP(+)</name>
        <dbReference type="ChEBI" id="CHEBI:58349"/>
    </ligand>
</feature>
<comment type="subunit">
    <text evidence="8">Homodimer.</text>
</comment>
<dbReference type="GO" id="GO:0009423">
    <property type="term" value="P:chorismate biosynthetic process"/>
    <property type="evidence" value="ECO:0007669"/>
    <property type="project" value="UniProtKB-UniRule"/>
</dbReference>
<dbReference type="PANTHER" id="PTHR21089">
    <property type="entry name" value="SHIKIMATE DEHYDROGENASE"/>
    <property type="match status" value="1"/>
</dbReference>
<dbReference type="EMBL" id="CCXS01000001">
    <property type="protein sequence ID" value="CEG23025.1"/>
    <property type="molecule type" value="Genomic_DNA"/>
</dbReference>
<dbReference type="NCBIfam" id="NF001319">
    <property type="entry name" value="PRK00258.3-3"/>
    <property type="match status" value="1"/>
</dbReference>
<feature type="binding site" evidence="8">
    <location>
        <position position="242"/>
    </location>
    <ligand>
        <name>shikimate</name>
        <dbReference type="ChEBI" id="CHEBI:36208"/>
    </ligand>
</feature>
<sequence length="275" mass="30133">MKKWYAVIGDPIAHSLSPFMHDLWMDEHGVDASYIPVHVKPARLKESFDALKTLGVGGFNITLPHKQAIVPFLDELDETAIIMDAVNTVTFDGQSYKGWNTDGDGFVRSLMTEQIALHEKVLIIGAGGAARGIAFALKRANFHDVSIANRTYQRAEELAAATGSEAITMQDAEKSLGDFRIIIQTTSVGLAEGEALPLSLDQIQPDSLVADIIYTPLETPFLKAAKEKGCRILNGVGMFVYQGAIAFEKWTGIRPDTEKMIHIITDKLGGNYVNR</sequence>
<feature type="binding site" evidence="8">
    <location>
        <position position="87"/>
    </location>
    <ligand>
        <name>shikimate</name>
        <dbReference type="ChEBI" id="CHEBI:36208"/>
    </ligand>
</feature>
<evidence type="ECO:0000259" key="10">
    <source>
        <dbReference type="Pfam" id="PF08501"/>
    </source>
</evidence>
<feature type="binding site" evidence="8">
    <location>
        <begin position="125"/>
        <end position="129"/>
    </location>
    <ligand>
        <name>NADP(+)</name>
        <dbReference type="ChEBI" id="CHEBI:58349"/>
    </ligand>
</feature>
<dbReference type="GO" id="GO:0009073">
    <property type="term" value="P:aromatic amino acid family biosynthetic process"/>
    <property type="evidence" value="ECO:0007669"/>
    <property type="project" value="UniProtKB-KW"/>
</dbReference>
<dbReference type="InterPro" id="IPR013708">
    <property type="entry name" value="Shikimate_DH-bd_N"/>
</dbReference>
<dbReference type="CDD" id="cd01065">
    <property type="entry name" value="NAD_bind_Shikimate_DH"/>
    <property type="match status" value="1"/>
</dbReference>
<dbReference type="OrthoDB" id="9792692at2"/>
<evidence type="ECO:0000256" key="2">
    <source>
        <dbReference type="ARBA" id="ARBA00012962"/>
    </source>
</evidence>
<comment type="function">
    <text evidence="8">Involved in the biosynthesis of the chorismate, which leads to the biosynthesis of aromatic amino acids. Catalyzes the reversible NADPH linked reduction of 3-dehydroshikimate (DHSA) to yield shikimate (SA).</text>
</comment>
<reference evidence="12 13" key="1">
    <citation type="submission" date="2014-09" db="EMBL/GenBank/DDBJ databases">
        <authorList>
            <person name="Urmite Genomes Urmite Genomes"/>
        </authorList>
    </citation>
    <scope>NUCLEOTIDE SEQUENCE [LARGE SCALE GENOMIC DNA]</scope>
    <source>
        <strain evidence="12 13">ES2</strain>
    </source>
</reference>
<dbReference type="InterPro" id="IPR036291">
    <property type="entry name" value="NAD(P)-bd_dom_sf"/>
</dbReference>
<dbReference type="SUPFAM" id="SSF53223">
    <property type="entry name" value="Aminoacid dehydrogenase-like, N-terminal domain"/>
    <property type="match status" value="1"/>
</dbReference>
<dbReference type="Pfam" id="PF08501">
    <property type="entry name" value="Shikimate_dh_N"/>
    <property type="match status" value="1"/>
</dbReference>
<feature type="domain" description="SDH C-terminal" evidence="11">
    <location>
        <begin position="235"/>
        <end position="261"/>
    </location>
</feature>
<evidence type="ECO:0000256" key="4">
    <source>
        <dbReference type="ARBA" id="ARBA00022857"/>
    </source>
</evidence>
<dbReference type="RefSeq" id="WP_052651819.1">
    <property type="nucleotide sequence ID" value="NZ_CCXS01000001.1"/>
</dbReference>
<comment type="similarity">
    <text evidence="8">Belongs to the shikimate dehydrogenase family.</text>
</comment>
<feature type="binding site" evidence="8">
    <location>
        <position position="214"/>
    </location>
    <ligand>
        <name>shikimate</name>
        <dbReference type="ChEBI" id="CHEBI:36208"/>
    </ligand>
</feature>
<gene>
    <name evidence="8 12" type="primary">aroE</name>
    <name evidence="12" type="ORF">BN1080_01964</name>
</gene>
<feature type="binding site" evidence="8">
    <location>
        <position position="62"/>
    </location>
    <ligand>
        <name>shikimate</name>
        <dbReference type="ChEBI" id="CHEBI:36208"/>
    </ligand>
</feature>
<feature type="binding site" evidence="8">
    <location>
        <begin position="15"/>
        <end position="17"/>
    </location>
    <ligand>
        <name>shikimate</name>
        <dbReference type="ChEBI" id="CHEBI:36208"/>
    </ligand>
</feature>
<dbReference type="GO" id="GO:0005829">
    <property type="term" value="C:cytosol"/>
    <property type="evidence" value="ECO:0007669"/>
    <property type="project" value="TreeGrafter"/>
</dbReference>
<dbReference type="Gene3D" id="3.40.50.10860">
    <property type="entry name" value="Leucine Dehydrogenase, chain A, domain 1"/>
    <property type="match status" value="1"/>
</dbReference>
<dbReference type="STRING" id="1499687.BN1080_01964"/>
<dbReference type="SUPFAM" id="SSF51735">
    <property type="entry name" value="NAD(P)-binding Rossmann-fold domains"/>
    <property type="match status" value="1"/>
</dbReference>
<dbReference type="InterPro" id="IPR006151">
    <property type="entry name" value="Shikm_DH/Glu-tRNA_Rdtase"/>
</dbReference>
<evidence type="ECO:0000256" key="8">
    <source>
        <dbReference type="HAMAP-Rule" id="MF_00222"/>
    </source>
</evidence>
<dbReference type="Pfam" id="PF01488">
    <property type="entry name" value="Shikimate_DH"/>
    <property type="match status" value="1"/>
</dbReference>
<organism evidence="12 13">
    <name type="scientific">Planococcus massiliensis</name>
    <dbReference type="NCBI Taxonomy" id="1499687"/>
    <lineage>
        <taxon>Bacteria</taxon>
        <taxon>Bacillati</taxon>
        <taxon>Bacillota</taxon>
        <taxon>Bacilli</taxon>
        <taxon>Bacillales</taxon>
        <taxon>Caryophanaceae</taxon>
        <taxon>Planococcus</taxon>
    </lineage>
</organism>
<dbReference type="UniPathway" id="UPA00053">
    <property type="reaction ID" value="UER00087"/>
</dbReference>
<feature type="domain" description="Quinate/shikimate 5-dehydrogenase/glutamyl-tRNA reductase" evidence="9">
    <location>
        <begin position="118"/>
        <end position="187"/>
    </location>
</feature>
<feature type="binding site" evidence="8">
    <location>
        <position position="235"/>
    </location>
    <ligand>
        <name>NADP(+)</name>
        <dbReference type="ChEBI" id="CHEBI:58349"/>
    </ligand>
</feature>
<dbReference type="GO" id="GO:0050661">
    <property type="term" value="F:NADP binding"/>
    <property type="evidence" value="ECO:0007669"/>
    <property type="project" value="InterPro"/>
</dbReference>
<dbReference type="GO" id="GO:0004764">
    <property type="term" value="F:shikimate 3-dehydrogenase (NADP+) activity"/>
    <property type="evidence" value="ECO:0007669"/>
    <property type="project" value="UniProtKB-UniRule"/>
</dbReference>
<dbReference type="Gene3D" id="3.40.50.720">
    <property type="entry name" value="NAD(P)-binding Rossmann-like Domain"/>
    <property type="match status" value="1"/>
</dbReference>
<dbReference type="InterPro" id="IPR041121">
    <property type="entry name" value="SDH_C"/>
</dbReference>
<comment type="catalytic activity">
    <reaction evidence="7 8">
        <text>shikimate + NADP(+) = 3-dehydroshikimate + NADPH + H(+)</text>
        <dbReference type="Rhea" id="RHEA:17737"/>
        <dbReference type="ChEBI" id="CHEBI:15378"/>
        <dbReference type="ChEBI" id="CHEBI:16630"/>
        <dbReference type="ChEBI" id="CHEBI:36208"/>
        <dbReference type="ChEBI" id="CHEBI:57783"/>
        <dbReference type="ChEBI" id="CHEBI:58349"/>
        <dbReference type="EC" id="1.1.1.25"/>
    </reaction>
</comment>
<dbReference type="PANTHER" id="PTHR21089:SF1">
    <property type="entry name" value="BIFUNCTIONAL 3-DEHYDROQUINATE DEHYDRATASE_SHIKIMATE DEHYDROGENASE, CHLOROPLASTIC"/>
    <property type="match status" value="1"/>
</dbReference>
<comment type="pathway">
    <text evidence="1 8">Metabolic intermediate biosynthesis; chorismate biosynthesis; chorismate from D-erythrose 4-phosphate and phosphoenolpyruvate: step 4/7.</text>
</comment>
<feature type="active site" description="Proton acceptor" evidence="8">
    <location>
        <position position="66"/>
    </location>
</feature>
<feature type="binding site" evidence="8">
    <location>
        <begin position="149"/>
        <end position="154"/>
    </location>
    <ligand>
        <name>NADP(+)</name>
        <dbReference type="ChEBI" id="CHEBI:58349"/>
    </ligand>
</feature>
<evidence type="ECO:0000256" key="1">
    <source>
        <dbReference type="ARBA" id="ARBA00004871"/>
    </source>
</evidence>
<evidence type="ECO:0000313" key="12">
    <source>
        <dbReference type="EMBL" id="CEG23025.1"/>
    </source>
</evidence>
<evidence type="ECO:0000259" key="9">
    <source>
        <dbReference type="Pfam" id="PF01488"/>
    </source>
</evidence>
<dbReference type="EC" id="1.1.1.25" evidence="2 8"/>
<keyword evidence="13" id="KW-1185">Reference proteome</keyword>
<evidence type="ECO:0000313" key="13">
    <source>
        <dbReference type="Proteomes" id="UP000043699"/>
    </source>
</evidence>
<evidence type="ECO:0000259" key="11">
    <source>
        <dbReference type="Pfam" id="PF18317"/>
    </source>
</evidence>
<dbReference type="InterPro" id="IPR046346">
    <property type="entry name" value="Aminoacid_DH-like_N_sf"/>
</dbReference>
<dbReference type="HAMAP" id="MF_00222">
    <property type="entry name" value="Shikimate_DH_AroE"/>
    <property type="match status" value="1"/>
</dbReference>
<dbReference type="NCBIfam" id="TIGR00507">
    <property type="entry name" value="aroE"/>
    <property type="match status" value="1"/>
</dbReference>
<dbReference type="AlphaFoldDB" id="A0A098EMI9"/>
<dbReference type="InterPro" id="IPR022893">
    <property type="entry name" value="Shikimate_DH_fam"/>
</dbReference>
<feature type="binding site" evidence="8">
    <location>
        <position position="102"/>
    </location>
    <ligand>
        <name>shikimate</name>
        <dbReference type="ChEBI" id="CHEBI:36208"/>
    </ligand>
</feature>
<dbReference type="Proteomes" id="UP000043699">
    <property type="component" value="Unassembled WGS sequence"/>
</dbReference>
<keyword evidence="3 8" id="KW-0028">Amino-acid biosynthesis</keyword>
<name>A0A098EMI9_9BACL</name>
<evidence type="ECO:0000256" key="5">
    <source>
        <dbReference type="ARBA" id="ARBA00023002"/>
    </source>
</evidence>
<keyword evidence="5 8" id="KW-0560">Oxidoreductase</keyword>